<keyword evidence="3" id="KW-0732">Signal</keyword>
<feature type="transmembrane region" description="Helical" evidence="2">
    <location>
        <begin position="151"/>
        <end position="169"/>
    </location>
</feature>
<dbReference type="EMBL" id="BOMM01000009">
    <property type="protein sequence ID" value="GIE09506.1"/>
    <property type="molecule type" value="Genomic_DNA"/>
</dbReference>
<evidence type="ECO:0000256" key="3">
    <source>
        <dbReference type="SAM" id="SignalP"/>
    </source>
</evidence>
<feature type="region of interest" description="Disordered" evidence="1">
    <location>
        <begin position="267"/>
        <end position="289"/>
    </location>
</feature>
<feature type="transmembrane region" description="Helical" evidence="2">
    <location>
        <begin position="214"/>
        <end position="235"/>
    </location>
</feature>
<evidence type="ECO:0000313" key="5">
    <source>
        <dbReference type="Proteomes" id="UP000598174"/>
    </source>
</evidence>
<reference evidence="4" key="1">
    <citation type="submission" date="2021-01" db="EMBL/GenBank/DDBJ databases">
        <title>Whole genome shotgun sequence of Actinoplanes ferrugineus NBRC 15555.</title>
        <authorList>
            <person name="Komaki H."/>
            <person name="Tamura T."/>
        </authorList>
    </citation>
    <scope>NUCLEOTIDE SEQUENCE</scope>
    <source>
        <strain evidence="4">NBRC 15555</strain>
    </source>
</reference>
<evidence type="ECO:0000313" key="4">
    <source>
        <dbReference type="EMBL" id="GIE09506.1"/>
    </source>
</evidence>
<dbReference type="PANTHER" id="PTHR40761">
    <property type="entry name" value="CONSERVED INTEGRAL MEMBRANE ALANINE VALINE AND LEUCINE RICH PROTEIN-RELATED"/>
    <property type="match status" value="1"/>
</dbReference>
<organism evidence="4 5">
    <name type="scientific">Paractinoplanes ferrugineus</name>
    <dbReference type="NCBI Taxonomy" id="113564"/>
    <lineage>
        <taxon>Bacteria</taxon>
        <taxon>Bacillati</taxon>
        <taxon>Actinomycetota</taxon>
        <taxon>Actinomycetes</taxon>
        <taxon>Micromonosporales</taxon>
        <taxon>Micromonosporaceae</taxon>
        <taxon>Paractinoplanes</taxon>
    </lineage>
</organism>
<keyword evidence="2" id="KW-0472">Membrane</keyword>
<feature type="transmembrane region" description="Helical" evidence="2">
    <location>
        <begin position="181"/>
        <end position="202"/>
    </location>
</feature>
<feature type="transmembrane region" description="Helical" evidence="2">
    <location>
        <begin position="37"/>
        <end position="57"/>
    </location>
</feature>
<feature type="transmembrane region" description="Helical" evidence="2">
    <location>
        <begin position="247"/>
        <end position="264"/>
    </location>
</feature>
<feature type="transmembrane region" description="Helical" evidence="2">
    <location>
        <begin position="64"/>
        <end position="84"/>
    </location>
</feature>
<feature type="transmembrane region" description="Helical" evidence="2">
    <location>
        <begin position="126"/>
        <end position="145"/>
    </location>
</feature>
<dbReference type="NCBIfam" id="NF038012">
    <property type="entry name" value="DMT_1"/>
    <property type="match status" value="1"/>
</dbReference>
<feature type="chain" id="PRO_5037035093" description="Integral membrane protein" evidence="3">
    <location>
        <begin position="22"/>
        <end position="289"/>
    </location>
</feature>
<evidence type="ECO:0000256" key="2">
    <source>
        <dbReference type="SAM" id="Phobius"/>
    </source>
</evidence>
<name>A0A919IUZ2_9ACTN</name>
<dbReference type="AlphaFoldDB" id="A0A919IUZ2"/>
<dbReference type="Proteomes" id="UP000598174">
    <property type="component" value="Unassembled WGS sequence"/>
</dbReference>
<dbReference type="PANTHER" id="PTHR40761:SF1">
    <property type="entry name" value="CONSERVED INTEGRAL MEMBRANE ALANINE VALINE AND LEUCINE RICH PROTEIN-RELATED"/>
    <property type="match status" value="1"/>
</dbReference>
<proteinExistence type="predicted"/>
<evidence type="ECO:0008006" key="6">
    <source>
        <dbReference type="Google" id="ProtNLM"/>
    </source>
</evidence>
<keyword evidence="2" id="KW-1133">Transmembrane helix</keyword>
<keyword evidence="5" id="KW-1185">Reference proteome</keyword>
<comment type="caution">
    <text evidence="4">The sequence shown here is derived from an EMBL/GenBank/DDBJ whole genome shotgun (WGS) entry which is preliminary data.</text>
</comment>
<accession>A0A919IUZ2</accession>
<keyword evidence="2" id="KW-0812">Transmembrane</keyword>
<gene>
    <name evidence="4" type="ORF">Afe05nite_13460</name>
</gene>
<sequence length="289" mass="29304">MASLGWAVTLSVLSAASYATAAVAQERLAKNGHRGPARWAVALLLTAAGVGLHVIALNFGTVAIVQALGTLTLLFALPISALRYRTPISIPAWIDAGLTVLGLALIMSLSVDSAEPSVLTTADSRYVALLTVVVVVALVVAATTAKPRIRAMLLAGAAGVAFGISSVLSKSVMTSFTAGGVAALPMLLTAMVVLLSTAGYLLSQFSYRGAGLAAPLATVSVSNPIVAAIAGVVVFGESFRFGTAGRVVVAVAAIVMTLGVIGLARRTSGPAEPEADDVQESTTLREARH</sequence>
<feature type="signal peptide" evidence="3">
    <location>
        <begin position="1"/>
        <end position="21"/>
    </location>
</feature>
<evidence type="ECO:0000256" key="1">
    <source>
        <dbReference type="SAM" id="MobiDB-lite"/>
    </source>
</evidence>
<feature type="transmembrane region" description="Helical" evidence="2">
    <location>
        <begin position="90"/>
        <end position="114"/>
    </location>
</feature>
<protein>
    <recommendedName>
        <fullName evidence="6">Integral membrane protein</fullName>
    </recommendedName>
</protein>